<keyword evidence="12" id="KW-1185">Reference proteome</keyword>
<evidence type="ECO:0000256" key="5">
    <source>
        <dbReference type="ARBA" id="ARBA00022982"/>
    </source>
</evidence>
<dbReference type="EMBL" id="FQUH01000011">
    <property type="protein sequence ID" value="SHF49892.1"/>
    <property type="molecule type" value="Genomic_DNA"/>
</dbReference>
<evidence type="ECO:0000313" key="12">
    <source>
        <dbReference type="Proteomes" id="UP000184159"/>
    </source>
</evidence>
<dbReference type="PANTHER" id="PTHR43153">
    <property type="entry name" value="ELECTRON TRANSFER FLAVOPROTEIN ALPHA"/>
    <property type="match status" value="1"/>
</dbReference>
<evidence type="ECO:0000313" key="11">
    <source>
        <dbReference type="EMBL" id="SHF49892.1"/>
    </source>
</evidence>
<gene>
    <name evidence="11" type="ORF">SAMN02745781_02436</name>
</gene>
<dbReference type="Gene3D" id="3.40.50.1220">
    <property type="entry name" value="TPP-binding domain"/>
    <property type="match status" value="1"/>
</dbReference>
<dbReference type="SUPFAM" id="SSF52402">
    <property type="entry name" value="Adenine nucleotide alpha hydrolases-like"/>
    <property type="match status" value="1"/>
</dbReference>
<dbReference type="InterPro" id="IPR014730">
    <property type="entry name" value="ETF_a/b_N"/>
</dbReference>
<evidence type="ECO:0000256" key="1">
    <source>
        <dbReference type="ARBA" id="ARBA00005817"/>
    </source>
</evidence>
<comment type="similarity">
    <text evidence="1">Belongs to the ETF alpha-subunit/FixB family.</text>
</comment>
<dbReference type="PANTHER" id="PTHR43153:SF1">
    <property type="entry name" value="ELECTRON TRANSFER FLAVOPROTEIN SUBUNIT ALPHA, MITOCHONDRIAL"/>
    <property type="match status" value="1"/>
</dbReference>
<keyword evidence="5" id="KW-0249">Electron transport</keyword>
<evidence type="ECO:0000256" key="6">
    <source>
        <dbReference type="ARBA" id="ARBA00025649"/>
    </source>
</evidence>
<dbReference type="InterPro" id="IPR001308">
    <property type="entry name" value="ETF_a/FixB"/>
</dbReference>
<sequence length="310" mass="32476">MTILIIAEHDHLKLSEATFHAIGAGKQIGDDIHLLVVGHHCDPVVEHATQLGDVSTVLVADSDIYTGALAENIANLIAGVGRDYTHIVAAATSFSKNFLPRAAALLDVSFISEVIDIENDDTFRKPVYSGSAIATIQSIDPIKMLTIRTTAFPASADMGGAATVVQVPGSEDLKLSQVISHQKVESSRPELSSARIVIGGGRGLGNEHNFALLETLGDKLGAAIGGTRAAVDAGFTANDLQIGQTGKVIAPDLYIAVGISGAIQHISGVKDAKTIVAINNDADAPMFQSSDYVLVADCMDVLPELMEKMV</sequence>
<dbReference type="GO" id="GO:0033539">
    <property type="term" value="P:fatty acid beta-oxidation using acyl-CoA dehydrogenase"/>
    <property type="evidence" value="ECO:0007669"/>
    <property type="project" value="TreeGrafter"/>
</dbReference>
<comment type="function">
    <text evidence="6">The electron transfer flavoprotein serves as a specific electron acceptor for other dehydrogenases. It transfers the electrons to the main respiratory chain via ETF-ubiquinone oxidoreductase (ETF dehydrogenase).</text>
</comment>
<evidence type="ECO:0000256" key="7">
    <source>
        <dbReference type="ARBA" id="ARBA00068674"/>
    </source>
</evidence>
<protein>
    <recommendedName>
        <fullName evidence="7">Electron transfer flavoprotein subunit alpha</fullName>
    </recommendedName>
    <alternativeName>
        <fullName evidence="8">Electron transfer flavoprotein large subunit</fullName>
    </alternativeName>
</protein>
<name>A0A1M5C649_VIBGA</name>
<dbReference type="CDD" id="cd01715">
    <property type="entry name" value="ETF_alpha"/>
    <property type="match status" value="1"/>
</dbReference>
<accession>A0A1M5C649</accession>
<dbReference type="PIRSF" id="PIRSF000089">
    <property type="entry name" value="Electra_flavoP_a"/>
    <property type="match status" value="1"/>
</dbReference>
<feature type="binding site" evidence="9">
    <location>
        <begin position="258"/>
        <end position="265"/>
    </location>
    <ligand>
        <name>FAD</name>
        <dbReference type="ChEBI" id="CHEBI:57692"/>
    </ligand>
</feature>
<dbReference type="FunFam" id="3.40.50.1220:FF:000001">
    <property type="entry name" value="Electron transfer flavoprotein, alpha subunit"/>
    <property type="match status" value="1"/>
</dbReference>
<dbReference type="InterPro" id="IPR014731">
    <property type="entry name" value="ETF_asu_C"/>
</dbReference>
<dbReference type="AlphaFoldDB" id="A0A1M5C649"/>
<keyword evidence="3" id="KW-0285">Flavoprotein</keyword>
<proteinExistence type="inferred from homology"/>
<feature type="binding site" evidence="9">
    <location>
        <begin position="227"/>
        <end position="228"/>
    </location>
    <ligand>
        <name>FAD</name>
        <dbReference type="ChEBI" id="CHEBI:57692"/>
    </ligand>
</feature>
<dbReference type="RefSeq" id="WP_072959702.1">
    <property type="nucleotide sequence ID" value="NZ_FQUH01000011.1"/>
</dbReference>
<evidence type="ECO:0000256" key="8">
    <source>
        <dbReference type="ARBA" id="ARBA00079299"/>
    </source>
</evidence>
<dbReference type="Pfam" id="PF01012">
    <property type="entry name" value="ETF"/>
    <property type="match status" value="1"/>
</dbReference>
<evidence type="ECO:0000256" key="9">
    <source>
        <dbReference type="PIRSR" id="PIRSR000089-1"/>
    </source>
</evidence>
<feature type="binding site" evidence="9">
    <location>
        <position position="279"/>
    </location>
    <ligand>
        <name>FAD</name>
        <dbReference type="ChEBI" id="CHEBI:57692"/>
    </ligand>
</feature>
<evidence type="ECO:0000256" key="3">
    <source>
        <dbReference type="ARBA" id="ARBA00022630"/>
    </source>
</evidence>
<evidence type="ECO:0000259" key="10">
    <source>
        <dbReference type="SMART" id="SM00893"/>
    </source>
</evidence>
<evidence type="ECO:0000256" key="2">
    <source>
        <dbReference type="ARBA" id="ARBA00022448"/>
    </source>
</evidence>
<comment type="cofactor">
    <cofactor evidence="9">
        <name>FAD</name>
        <dbReference type="ChEBI" id="CHEBI:57692"/>
    </cofactor>
    <text evidence="9">Binds 1 FAD per dimer.</text>
</comment>
<dbReference type="Pfam" id="PF00766">
    <property type="entry name" value="ETF_alpha"/>
    <property type="match status" value="1"/>
</dbReference>
<organism evidence="11 12">
    <name type="scientific">Vibrio gazogenes DSM 21264 = NBRC 103151</name>
    <dbReference type="NCBI Taxonomy" id="1123492"/>
    <lineage>
        <taxon>Bacteria</taxon>
        <taxon>Pseudomonadati</taxon>
        <taxon>Pseudomonadota</taxon>
        <taxon>Gammaproteobacteria</taxon>
        <taxon>Vibrionales</taxon>
        <taxon>Vibrionaceae</taxon>
        <taxon>Vibrio</taxon>
    </lineage>
</organism>
<keyword evidence="2" id="KW-0813">Transport</keyword>
<keyword evidence="4 9" id="KW-0274">FAD</keyword>
<reference evidence="12" key="1">
    <citation type="submission" date="2016-11" db="EMBL/GenBank/DDBJ databases">
        <authorList>
            <person name="Varghese N."/>
            <person name="Submissions S."/>
        </authorList>
    </citation>
    <scope>NUCLEOTIDE SEQUENCE [LARGE SCALE GENOMIC DNA]</scope>
    <source>
        <strain evidence="12">DSM 21264</strain>
    </source>
</reference>
<dbReference type="PROSITE" id="PS00696">
    <property type="entry name" value="ETF_ALPHA"/>
    <property type="match status" value="1"/>
</dbReference>
<dbReference type="InterPro" id="IPR014729">
    <property type="entry name" value="Rossmann-like_a/b/a_fold"/>
</dbReference>
<dbReference type="InterPro" id="IPR033947">
    <property type="entry name" value="ETF_alpha_N"/>
</dbReference>
<evidence type="ECO:0000256" key="4">
    <source>
        <dbReference type="ARBA" id="ARBA00022827"/>
    </source>
</evidence>
<dbReference type="Gene3D" id="3.40.50.620">
    <property type="entry name" value="HUPs"/>
    <property type="match status" value="1"/>
</dbReference>
<dbReference type="GO" id="GO:0009055">
    <property type="term" value="F:electron transfer activity"/>
    <property type="evidence" value="ECO:0007669"/>
    <property type="project" value="InterPro"/>
</dbReference>
<dbReference type="InterPro" id="IPR029035">
    <property type="entry name" value="DHS-like_NAD/FAD-binding_dom"/>
</dbReference>
<dbReference type="SMART" id="SM00893">
    <property type="entry name" value="ETF"/>
    <property type="match status" value="1"/>
</dbReference>
<dbReference type="InterPro" id="IPR018206">
    <property type="entry name" value="ETF_asu_C_CS"/>
</dbReference>
<dbReference type="Proteomes" id="UP000184159">
    <property type="component" value="Unassembled WGS sequence"/>
</dbReference>
<feature type="binding site" evidence="9">
    <location>
        <begin position="241"/>
        <end position="245"/>
    </location>
    <ligand>
        <name>FAD</name>
        <dbReference type="ChEBI" id="CHEBI:57692"/>
    </ligand>
</feature>
<dbReference type="GO" id="GO:0050660">
    <property type="term" value="F:flavin adenine dinucleotide binding"/>
    <property type="evidence" value="ECO:0007669"/>
    <property type="project" value="InterPro"/>
</dbReference>
<feature type="domain" description="Electron transfer flavoprotein alpha/beta-subunit N-terminal" evidence="10">
    <location>
        <begin position="3"/>
        <end position="177"/>
    </location>
</feature>
<feature type="binding site" evidence="9">
    <location>
        <position position="202"/>
    </location>
    <ligand>
        <name>FAD</name>
        <dbReference type="ChEBI" id="CHEBI:57692"/>
    </ligand>
</feature>
<dbReference type="SUPFAM" id="SSF52467">
    <property type="entry name" value="DHS-like NAD/FAD-binding domain"/>
    <property type="match status" value="1"/>
</dbReference>